<protein>
    <submittedName>
        <fullName evidence="1">Uncharacterized protein</fullName>
    </submittedName>
</protein>
<dbReference type="AlphaFoldDB" id="A0A0L0DMV1"/>
<evidence type="ECO:0000313" key="2">
    <source>
        <dbReference type="Proteomes" id="UP000054408"/>
    </source>
</evidence>
<name>A0A0L0DMV1_THETB</name>
<dbReference type="RefSeq" id="XP_013755057.1">
    <property type="nucleotide sequence ID" value="XM_013899603.1"/>
</dbReference>
<gene>
    <name evidence="1" type="ORF">AMSG_08623</name>
</gene>
<dbReference type="Proteomes" id="UP000054408">
    <property type="component" value="Unassembled WGS sequence"/>
</dbReference>
<organism evidence="1 2">
    <name type="scientific">Thecamonas trahens ATCC 50062</name>
    <dbReference type="NCBI Taxonomy" id="461836"/>
    <lineage>
        <taxon>Eukaryota</taxon>
        <taxon>Apusozoa</taxon>
        <taxon>Apusomonadida</taxon>
        <taxon>Apusomonadidae</taxon>
        <taxon>Thecamonas</taxon>
    </lineage>
</organism>
<keyword evidence="2" id="KW-1185">Reference proteome</keyword>
<reference evidence="1 2" key="1">
    <citation type="submission" date="2010-05" db="EMBL/GenBank/DDBJ databases">
        <title>The Genome Sequence of Thecamonas trahens ATCC 50062.</title>
        <authorList>
            <consortium name="The Broad Institute Genome Sequencing Platform"/>
            <person name="Russ C."/>
            <person name="Cuomo C."/>
            <person name="Shea T."/>
            <person name="Young S.K."/>
            <person name="Zeng Q."/>
            <person name="Koehrsen M."/>
            <person name="Haas B."/>
            <person name="Borodovsky M."/>
            <person name="Guigo R."/>
            <person name="Alvarado L."/>
            <person name="Berlin A."/>
            <person name="Bochicchio J."/>
            <person name="Borenstein D."/>
            <person name="Chapman S."/>
            <person name="Chen Z."/>
            <person name="Freedman E."/>
            <person name="Gellesch M."/>
            <person name="Goldberg J."/>
            <person name="Griggs A."/>
            <person name="Gujja S."/>
            <person name="Heilman E."/>
            <person name="Heiman D."/>
            <person name="Hepburn T."/>
            <person name="Howarth C."/>
            <person name="Jen D."/>
            <person name="Larson L."/>
            <person name="Mehta T."/>
            <person name="Park D."/>
            <person name="Pearson M."/>
            <person name="Roberts A."/>
            <person name="Saif S."/>
            <person name="Shenoy N."/>
            <person name="Sisk P."/>
            <person name="Stolte C."/>
            <person name="Sykes S."/>
            <person name="Thomson T."/>
            <person name="Walk T."/>
            <person name="White J."/>
            <person name="Yandava C."/>
            <person name="Burger G."/>
            <person name="Gray M.W."/>
            <person name="Holland P.W.H."/>
            <person name="King N."/>
            <person name="Lang F.B.F."/>
            <person name="Roger A.J."/>
            <person name="Ruiz-Trillo I."/>
            <person name="Lander E."/>
            <person name="Nusbaum C."/>
        </authorList>
    </citation>
    <scope>NUCLEOTIDE SEQUENCE [LARGE SCALE GENOMIC DNA]</scope>
    <source>
        <strain evidence="1 2">ATCC 50062</strain>
    </source>
</reference>
<evidence type="ECO:0000313" key="1">
    <source>
        <dbReference type="EMBL" id="KNC52743.1"/>
    </source>
</evidence>
<proteinExistence type="predicted"/>
<dbReference type="GeneID" id="25567273"/>
<dbReference type="EMBL" id="GL349475">
    <property type="protein sequence ID" value="KNC52743.1"/>
    <property type="molecule type" value="Genomic_DNA"/>
</dbReference>
<accession>A0A0L0DMV1</accession>
<sequence length="57" mass="6589">MRTLLKHLCLFPYTPQFEISLSDVTVMFDLKKDDFPNLRSLNDGMLSMMVFAFIGSI</sequence>